<comment type="caution">
    <text evidence="2">The sequence shown here is derived from an EMBL/GenBank/DDBJ whole genome shotgun (WGS) entry which is preliminary data.</text>
</comment>
<feature type="compositionally biased region" description="Basic and acidic residues" evidence="1">
    <location>
        <begin position="269"/>
        <end position="278"/>
    </location>
</feature>
<sequence length="349" mass="38925">MTSPEETSDYVAPDEGQNSEQDADLSKRNDAEIEQKTEEGDDEYQLSKTEDRNEKEGEEDNDQDDKPPTSPPNPDRSDSPEQTRTEVPPLRQTAESNDQEENTFRGGNTRKSKSARQSGRQENRPNRTRSAAGTSRRGERSTSQSPSRRGSAQHSHRQSYRFEMTGRSASAGRMSRRERRSNILTRNFQGDDIDEIYHDASRYQRSPGPVYDVGPDLDKHVLRRSAAFKIGTAPRTSSVHTIGPGPAYHGDVTNLASHPRSPRTVIGKAPRDGQKKDPTPSPSQYQAPSVDLYKRHQPRTVFGKERRGGIPGDPTPGPSDYTAYSSRKGSSTRGTFSTQERGTGSWIFM</sequence>
<name>A0ABQ9XLK1_9EUKA</name>
<feature type="region of interest" description="Disordered" evidence="1">
    <location>
        <begin position="1"/>
        <end position="186"/>
    </location>
</feature>
<organism evidence="2 3">
    <name type="scientific">Blattamonas nauphoetae</name>
    <dbReference type="NCBI Taxonomy" id="2049346"/>
    <lineage>
        <taxon>Eukaryota</taxon>
        <taxon>Metamonada</taxon>
        <taxon>Preaxostyla</taxon>
        <taxon>Oxymonadida</taxon>
        <taxon>Blattamonas</taxon>
    </lineage>
</organism>
<gene>
    <name evidence="2" type="ORF">BLNAU_11764</name>
</gene>
<feature type="region of interest" description="Disordered" evidence="1">
    <location>
        <begin position="251"/>
        <end position="349"/>
    </location>
</feature>
<accession>A0ABQ9XLK1</accession>
<feature type="compositionally biased region" description="Polar residues" evidence="1">
    <location>
        <begin position="141"/>
        <end position="153"/>
    </location>
</feature>
<proteinExistence type="predicted"/>
<dbReference type="EMBL" id="JARBJD010000093">
    <property type="protein sequence ID" value="KAK2953301.1"/>
    <property type="molecule type" value="Genomic_DNA"/>
</dbReference>
<feature type="compositionally biased region" description="Basic and acidic residues" evidence="1">
    <location>
        <begin position="24"/>
        <end position="38"/>
    </location>
</feature>
<protein>
    <submittedName>
        <fullName evidence="2">Uncharacterized protein</fullName>
    </submittedName>
</protein>
<evidence type="ECO:0000313" key="3">
    <source>
        <dbReference type="Proteomes" id="UP001281761"/>
    </source>
</evidence>
<feature type="compositionally biased region" description="Polar residues" evidence="1">
    <location>
        <begin position="322"/>
        <end position="342"/>
    </location>
</feature>
<evidence type="ECO:0000256" key="1">
    <source>
        <dbReference type="SAM" id="MobiDB-lite"/>
    </source>
</evidence>
<feature type="compositionally biased region" description="Basic and acidic residues" evidence="1">
    <location>
        <begin position="75"/>
        <end position="84"/>
    </location>
</feature>
<dbReference type="Proteomes" id="UP001281761">
    <property type="component" value="Unassembled WGS sequence"/>
</dbReference>
<reference evidence="2 3" key="1">
    <citation type="journal article" date="2022" name="bioRxiv">
        <title>Genomics of Preaxostyla Flagellates Illuminates Evolutionary Transitions and the Path Towards Mitochondrial Loss.</title>
        <authorList>
            <person name="Novak L.V.F."/>
            <person name="Treitli S.C."/>
            <person name="Pyrih J."/>
            <person name="Halakuc P."/>
            <person name="Pipaliya S.V."/>
            <person name="Vacek V."/>
            <person name="Brzon O."/>
            <person name="Soukal P."/>
            <person name="Eme L."/>
            <person name="Dacks J.B."/>
            <person name="Karnkowska A."/>
            <person name="Elias M."/>
            <person name="Hampl V."/>
        </authorList>
    </citation>
    <scope>NUCLEOTIDE SEQUENCE [LARGE SCALE GENOMIC DNA]</scope>
    <source>
        <strain evidence="2">NAU3</strain>
        <tissue evidence="2">Gut</tissue>
    </source>
</reference>
<keyword evidence="3" id="KW-1185">Reference proteome</keyword>
<evidence type="ECO:0000313" key="2">
    <source>
        <dbReference type="EMBL" id="KAK2953301.1"/>
    </source>
</evidence>